<organism evidence="2 3">
    <name type="scientific">Rurimicrobium arvi</name>
    <dbReference type="NCBI Taxonomy" id="2049916"/>
    <lineage>
        <taxon>Bacteria</taxon>
        <taxon>Pseudomonadati</taxon>
        <taxon>Bacteroidota</taxon>
        <taxon>Chitinophagia</taxon>
        <taxon>Chitinophagales</taxon>
        <taxon>Chitinophagaceae</taxon>
        <taxon>Rurimicrobium</taxon>
    </lineage>
</organism>
<dbReference type="Proteomes" id="UP001501410">
    <property type="component" value="Unassembled WGS sequence"/>
</dbReference>
<reference evidence="3" key="1">
    <citation type="journal article" date="2019" name="Int. J. Syst. Evol. Microbiol.">
        <title>The Global Catalogue of Microorganisms (GCM) 10K type strain sequencing project: providing services to taxonomists for standard genome sequencing and annotation.</title>
        <authorList>
            <consortium name="The Broad Institute Genomics Platform"/>
            <consortium name="The Broad Institute Genome Sequencing Center for Infectious Disease"/>
            <person name="Wu L."/>
            <person name="Ma J."/>
        </authorList>
    </citation>
    <scope>NUCLEOTIDE SEQUENCE [LARGE SCALE GENOMIC DNA]</scope>
    <source>
        <strain evidence="3">JCM 31921</strain>
    </source>
</reference>
<gene>
    <name evidence="2" type="ORF">GCM10023092_05950</name>
</gene>
<feature type="signal peptide" evidence="1">
    <location>
        <begin position="1"/>
        <end position="28"/>
    </location>
</feature>
<protein>
    <recommendedName>
        <fullName evidence="4">DUF4412 domain-containing protein</fullName>
    </recommendedName>
</protein>
<comment type="caution">
    <text evidence="2">The sequence shown here is derived from an EMBL/GenBank/DDBJ whole genome shotgun (WGS) entry which is preliminary data.</text>
</comment>
<dbReference type="EMBL" id="BAABEZ010000004">
    <property type="protein sequence ID" value="GAA4450311.1"/>
    <property type="molecule type" value="Genomic_DNA"/>
</dbReference>
<evidence type="ECO:0000313" key="3">
    <source>
        <dbReference type="Proteomes" id="UP001501410"/>
    </source>
</evidence>
<evidence type="ECO:0008006" key="4">
    <source>
        <dbReference type="Google" id="ProtNLM"/>
    </source>
</evidence>
<evidence type="ECO:0000256" key="1">
    <source>
        <dbReference type="SAM" id="SignalP"/>
    </source>
</evidence>
<evidence type="ECO:0000313" key="2">
    <source>
        <dbReference type="EMBL" id="GAA4450311.1"/>
    </source>
</evidence>
<name>A0ABP8MJ43_9BACT</name>
<feature type="chain" id="PRO_5047361994" description="DUF4412 domain-containing protein" evidence="1">
    <location>
        <begin position="29"/>
        <end position="226"/>
    </location>
</feature>
<keyword evidence="3" id="KW-1185">Reference proteome</keyword>
<accession>A0ABP8MJ43</accession>
<proteinExistence type="predicted"/>
<keyword evidence="1" id="KW-0732">Signal</keyword>
<sequence>MLQTINLLMKRLIFSLVIATGYSLHAFAQQSFVEGEITYKVHIEQGDPAAPVQKSEDGTLVIRLKGNRVVKELKLNSGFNNTMLLDGDKSAYSLRKIGNARYAIQLAPSQIAERRSKCSQMELTNLPVEANTIAGFRTLCAKLVCNDVGTHTVYYTKDWTISSNLLFEQFPRFGYLPLKYEIKNEKGATMRFTLSRIESKPLDNALFSLPDGYKVISSEEYRSWNH</sequence>